<dbReference type="Pfam" id="PF03441">
    <property type="entry name" value="FAD_binding_7"/>
    <property type="match status" value="1"/>
</dbReference>
<comment type="caution">
    <text evidence="5">The sequence shown here is derived from an EMBL/GenBank/DDBJ whole genome shotgun (WGS) entry which is preliminary data.</text>
</comment>
<dbReference type="InterPro" id="IPR036134">
    <property type="entry name" value="Crypto/Photolyase_FAD-like_sf"/>
</dbReference>
<evidence type="ECO:0000256" key="1">
    <source>
        <dbReference type="ARBA" id="ARBA00001974"/>
    </source>
</evidence>
<gene>
    <name evidence="5" type="ORF">HY04_00755</name>
</gene>
<dbReference type="EMBL" id="JPEP01000001">
    <property type="protein sequence ID" value="KEY19792.1"/>
    <property type="molecule type" value="Genomic_DNA"/>
</dbReference>
<evidence type="ECO:0000313" key="6">
    <source>
        <dbReference type="Proteomes" id="UP000028349"/>
    </source>
</evidence>
<dbReference type="PANTHER" id="PTHR11455:SF9">
    <property type="entry name" value="CRYPTOCHROME CIRCADIAN CLOCK 5 ISOFORM X1"/>
    <property type="match status" value="1"/>
</dbReference>
<keyword evidence="6" id="KW-1185">Reference proteome</keyword>
<evidence type="ECO:0000256" key="3">
    <source>
        <dbReference type="ARBA" id="ARBA00022827"/>
    </source>
</evidence>
<feature type="domain" description="Cryptochrome/DNA photolyase FAD-binding" evidence="4">
    <location>
        <begin position="69"/>
        <end position="188"/>
    </location>
</feature>
<sequence length="368" mass="42972">MIDYPTNFKSIQNRIAEIDPIKYGSTRNFADGAVTKLSPYISRGVISTRDIFEHLKTLDLAWFEVERLVQELAWRDFFQNVWKQKGDEIFTDLIQPQEQVENHGIPTAILKGETGIQILDDALKTLYETGYLHNHLRMYLASVCCNIAHCHWSEPAKWLYSNLLDGDLASNHLSWQWVAGSFSSKKYFANQDNLNKYFGGTQKNTFLDVEYSELETLKTPEILKENAKFSLHTDLGDFETSSLDSRKTLLFTYYNLDPNWYDDEDFQRVLLLEPSFFEKHPVSKKVLDFAFELSKNIPDLKIFVGEFSALNQIISKENIYYKEHPTNNHFLGTREPRKSLPTLEGDFGSFFSYWKKIKKELQLEFESR</sequence>
<keyword evidence="3" id="KW-0274">FAD</keyword>
<dbReference type="Gene3D" id="1.10.579.10">
    <property type="entry name" value="DNA Cyclobutane Dipyrimidine Photolyase, subunit A, domain 3"/>
    <property type="match status" value="1"/>
</dbReference>
<comment type="cofactor">
    <cofactor evidence="1">
        <name>FAD</name>
        <dbReference type="ChEBI" id="CHEBI:57692"/>
    </cofactor>
</comment>
<name>A0ABR4U0R3_9FLAO</name>
<dbReference type="Gene3D" id="1.25.40.80">
    <property type="match status" value="1"/>
</dbReference>
<reference evidence="5 6" key="1">
    <citation type="submission" date="2014-07" db="EMBL/GenBank/DDBJ databases">
        <authorList>
            <person name="Pisani N.G."/>
            <person name="Newman J.D."/>
        </authorList>
    </citation>
    <scope>NUCLEOTIDE SEQUENCE [LARGE SCALE GENOMIC DNA]</scope>
    <source>
        <strain evidence="5 6">LMG 24720</strain>
    </source>
</reference>
<evidence type="ECO:0000313" key="5">
    <source>
        <dbReference type="EMBL" id="KEY19792.1"/>
    </source>
</evidence>
<proteinExistence type="predicted"/>
<dbReference type="Proteomes" id="UP000028349">
    <property type="component" value="Unassembled WGS sequence"/>
</dbReference>
<dbReference type="InterPro" id="IPR005101">
    <property type="entry name" value="Cryptochr/Photolyase_FAD-bd"/>
</dbReference>
<protein>
    <submittedName>
        <fullName evidence="5">Deoxyribodipyrimidine photolyase</fullName>
    </submittedName>
</protein>
<organism evidence="5 6">
    <name type="scientific">Kaistella antarctica</name>
    <dbReference type="NCBI Taxonomy" id="266748"/>
    <lineage>
        <taxon>Bacteria</taxon>
        <taxon>Pseudomonadati</taxon>
        <taxon>Bacteroidota</taxon>
        <taxon>Flavobacteriia</taxon>
        <taxon>Flavobacteriales</taxon>
        <taxon>Weeksellaceae</taxon>
        <taxon>Chryseobacterium group</taxon>
        <taxon>Kaistella</taxon>
    </lineage>
</organism>
<evidence type="ECO:0000256" key="2">
    <source>
        <dbReference type="ARBA" id="ARBA00022630"/>
    </source>
</evidence>
<keyword evidence="2" id="KW-0285">Flavoprotein</keyword>
<dbReference type="InterPro" id="IPR002081">
    <property type="entry name" value="Cryptochrome/DNA_photolyase_1"/>
</dbReference>
<dbReference type="PANTHER" id="PTHR11455">
    <property type="entry name" value="CRYPTOCHROME"/>
    <property type="match status" value="1"/>
</dbReference>
<accession>A0ABR4U0R3</accession>
<evidence type="ECO:0000259" key="4">
    <source>
        <dbReference type="Pfam" id="PF03441"/>
    </source>
</evidence>
<dbReference type="SUPFAM" id="SSF48173">
    <property type="entry name" value="Cryptochrome/photolyase FAD-binding domain"/>
    <property type="match status" value="1"/>
</dbReference>